<evidence type="ECO:0008006" key="3">
    <source>
        <dbReference type="Google" id="ProtNLM"/>
    </source>
</evidence>
<dbReference type="EMBL" id="BAAAIZ010000041">
    <property type="protein sequence ID" value="GAA1424898.1"/>
    <property type="molecule type" value="Genomic_DNA"/>
</dbReference>
<evidence type="ECO:0000313" key="1">
    <source>
        <dbReference type="EMBL" id="GAA1424898.1"/>
    </source>
</evidence>
<gene>
    <name evidence="1" type="ORF">GCM10009601_30610</name>
</gene>
<comment type="caution">
    <text evidence="1">The sequence shown here is derived from an EMBL/GenBank/DDBJ whole genome shotgun (WGS) entry which is preliminary data.</text>
</comment>
<accession>A0ABP4JLR7</accession>
<dbReference type="Proteomes" id="UP001500973">
    <property type="component" value="Unassembled WGS sequence"/>
</dbReference>
<reference evidence="2" key="1">
    <citation type="journal article" date="2019" name="Int. J. Syst. Evol. Microbiol.">
        <title>The Global Catalogue of Microorganisms (GCM) 10K type strain sequencing project: providing services to taxonomists for standard genome sequencing and annotation.</title>
        <authorList>
            <consortium name="The Broad Institute Genomics Platform"/>
            <consortium name="The Broad Institute Genome Sequencing Center for Infectious Disease"/>
            <person name="Wu L."/>
            <person name="Ma J."/>
        </authorList>
    </citation>
    <scope>NUCLEOTIDE SEQUENCE [LARGE SCALE GENOMIC DNA]</scope>
    <source>
        <strain evidence="2">JCM 11756</strain>
    </source>
</reference>
<sequence>MVLRPRLRHTDAQDLFLDGRRALVEAVLHDVDGGVHLAVTVEDDPGADIRREQGRYLYFQPDEVVVASTEEDA</sequence>
<name>A0ABP4JLR7_9ACTN</name>
<keyword evidence="2" id="KW-1185">Reference proteome</keyword>
<evidence type="ECO:0000313" key="2">
    <source>
        <dbReference type="Proteomes" id="UP001500973"/>
    </source>
</evidence>
<proteinExistence type="predicted"/>
<organism evidence="1 2">
    <name type="scientific">Streptomyces thermospinosisporus</name>
    <dbReference type="NCBI Taxonomy" id="161482"/>
    <lineage>
        <taxon>Bacteria</taxon>
        <taxon>Bacillati</taxon>
        <taxon>Actinomycetota</taxon>
        <taxon>Actinomycetes</taxon>
        <taxon>Kitasatosporales</taxon>
        <taxon>Streptomycetaceae</taxon>
        <taxon>Streptomyces</taxon>
    </lineage>
</organism>
<protein>
    <recommendedName>
        <fullName evidence="3">TOBE domain-containing protein</fullName>
    </recommendedName>
</protein>